<dbReference type="EMBL" id="JABTDW010000001">
    <property type="protein sequence ID" value="NSB14548.1"/>
    <property type="molecule type" value="Genomic_DNA"/>
</dbReference>
<proteinExistence type="predicted"/>
<evidence type="ECO:0000313" key="2">
    <source>
        <dbReference type="Proteomes" id="UP000822184"/>
    </source>
</evidence>
<sequence length="45" mass="5132">MGININAEYVDLVFHEKDTALTTNQVKAKVDSYRNQVVTFKDTVD</sequence>
<gene>
    <name evidence="1" type="ORF">BCD95_002807</name>
</gene>
<reference evidence="1" key="1">
    <citation type="submission" date="2020-06" db="EMBL/GenBank/DDBJ databases">
        <title>Genomic insights into acetone-butanol-ethanol (ABE) fermentation by sequencing solventogenic clostridia strains.</title>
        <authorList>
            <person name="Brown S."/>
        </authorList>
    </citation>
    <scope>NUCLEOTIDE SEQUENCE</scope>
    <source>
        <strain evidence="1">DJ123</strain>
    </source>
</reference>
<organism evidence="1 2">
    <name type="scientific">Clostridium beijerinckii</name>
    <name type="common">Clostridium MP</name>
    <dbReference type="NCBI Taxonomy" id="1520"/>
    <lineage>
        <taxon>Bacteria</taxon>
        <taxon>Bacillati</taxon>
        <taxon>Bacillota</taxon>
        <taxon>Clostridia</taxon>
        <taxon>Eubacteriales</taxon>
        <taxon>Clostridiaceae</taxon>
        <taxon>Clostridium</taxon>
    </lineage>
</organism>
<dbReference type="RefSeq" id="WP_155268472.1">
    <property type="nucleotide sequence ID" value="NZ_CP053893.1"/>
</dbReference>
<evidence type="ECO:0000313" key="1">
    <source>
        <dbReference type="EMBL" id="NSB14548.1"/>
    </source>
</evidence>
<dbReference type="Proteomes" id="UP000822184">
    <property type="component" value="Unassembled WGS sequence"/>
</dbReference>
<name>A0AAE5H5W4_CLOBE</name>
<accession>A0AAE5H5W4</accession>
<dbReference type="AlphaFoldDB" id="A0AAE5H5W4"/>
<comment type="caution">
    <text evidence="1">The sequence shown here is derived from an EMBL/GenBank/DDBJ whole genome shotgun (WGS) entry which is preliminary data.</text>
</comment>
<protein>
    <submittedName>
        <fullName evidence="1">Uncharacterized protein</fullName>
    </submittedName>
</protein>